<feature type="transmembrane region" description="Helical" evidence="4">
    <location>
        <begin position="54"/>
        <end position="76"/>
    </location>
</feature>
<comment type="function">
    <text evidence="4">NDH-1 shuttles electrons from NADH, via FMN and iron-sulfur (Fe-S) centers, to quinones in the respiratory chain. Couples the redox reaction to proton translocation (for every two electrons transferred, four hydrogen ions are translocated across the cytoplasmic membrane), and thus conserves the redox energy in a proton gradient.</text>
</comment>
<protein>
    <recommendedName>
        <fullName evidence="2 4">NADH-quinone oxidoreductase subunit J</fullName>
        <ecNumber evidence="4">7.1.1.-</ecNumber>
    </recommendedName>
</protein>
<comment type="catalytic activity">
    <reaction evidence="4">
        <text>a quinone + NADH + 5 H(+)(in) = a quinol + NAD(+) + 4 H(+)(out)</text>
        <dbReference type="Rhea" id="RHEA:57888"/>
        <dbReference type="ChEBI" id="CHEBI:15378"/>
        <dbReference type="ChEBI" id="CHEBI:24646"/>
        <dbReference type="ChEBI" id="CHEBI:57540"/>
        <dbReference type="ChEBI" id="CHEBI:57945"/>
        <dbReference type="ChEBI" id="CHEBI:132124"/>
    </reaction>
</comment>
<accession>A0A8J2Z407</accession>
<feature type="transmembrane region" description="Helical" evidence="4">
    <location>
        <begin position="6"/>
        <end position="24"/>
    </location>
</feature>
<gene>
    <name evidence="6" type="primary">nuoJ</name>
    <name evidence="6" type="ORF">GCM10010995_11700</name>
</gene>
<name>A0A8J2Z407_9GAMM</name>
<keyword evidence="7" id="KW-1185">Reference proteome</keyword>
<dbReference type="InterPro" id="IPR001457">
    <property type="entry name" value="NADH_UbQ/plastoQ_OxRdtase_su6"/>
</dbReference>
<keyword evidence="4" id="KW-0874">Quinone</keyword>
<dbReference type="NCBIfam" id="NF005164">
    <property type="entry name" value="PRK06638.1-4"/>
    <property type="match status" value="1"/>
</dbReference>
<dbReference type="GO" id="GO:0005886">
    <property type="term" value="C:plasma membrane"/>
    <property type="evidence" value="ECO:0007669"/>
    <property type="project" value="UniProtKB-SubCell"/>
</dbReference>
<dbReference type="Proteomes" id="UP000636949">
    <property type="component" value="Unassembled WGS sequence"/>
</dbReference>
<feature type="transmembrane region" description="Helical" evidence="4">
    <location>
        <begin position="88"/>
        <end position="109"/>
    </location>
</feature>
<keyword evidence="4" id="KW-0812">Transmembrane</keyword>
<feature type="transmembrane region" description="Helical" evidence="4">
    <location>
        <begin position="31"/>
        <end position="48"/>
    </location>
</feature>
<dbReference type="RefSeq" id="WP_117002258.1">
    <property type="nucleotide sequence ID" value="NZ_BMJS01000010.1"/>
</dbReference>
<dbReference type="PANTHER" id="PTHR33269:SF17">
    <property type="entry name" value="NADH-UBIQUINONE OXIDOREDUCTASE CHAIN 6"/>
    <property type="match status" value="1"/>
</dbReference>
<evidence type="ECO:0000256" key="3">
    <source>
        <dbReference type="ARBA" id="ARBA00025811"/>
    </source>
</evidence>
<dbReference type="PANTHER" id="PTHR33269">
    <property type="entry name" value="NADH-UBIQUINONE OXIDOREDUCTASE CHAIN 6"/>
    <property type="match status" value="1"/>
</dbReference>
<feature type="transmembrane region" description="Helical" evidence="4">
    <location>
        <begin position="137"/>
        <end position="160"/>
    </location>
</feature>
<comment type="caution">
    <text evidence="6">The sequence shown here is derived from an EMBL/GenBank/DDBJ whole genome shotgun (WGS) entry which is preliminary data.</text>
</comment>
<dbReference type="Gene3D" id="1.20.120.1200">
    <property type="entry name" value="NADH-ubiquinone/plastoquinone oxidoreductase chain 6, subunit NuoJ"/>
    <property type="match status" value="1"/>
</dbReference>
<dbReference type="InterPro" id="IPR042106">
    <property type="entry name" value="Nuo/plastoQ_OxRdtase_6_NuoJ"/>
</dbReference>
<comment type="subcellular location">
    <subcellularLocation>
        <location evidence="4">Cell membrane</location>
        <topology evidence="4">Multi-pass membrane protein</topology>
    </subcellularLocation>
</comment>
<dbReference type="OrthoDB" id="9795409at2"/>
<sequence length="219" mass="24195">MSVNIIFYVFAALTVLGALLVISAKNPVRAVIAKVFTFFAAAGVWLTMQQEYLALLLIVVYVGAVLVMFLFVVMMLDIDIVIKQKKLVFYWPIVILLCACLAVLISIVVSHTFADRTMTGGLGTVENLGREMFSNKYLYAFELAGMVLLAAMVSAITLTFRGKKPGNKSINPSLQIQTQAKDRLTMVKMKAEKSASEREKIANKEKSQDDSDQGEPKND</sequence>
<dbReference type="EC" id="7.1.1.-" evidence="4"/>
<keyword evidence="4" id="KW-0472">Membrane</keyword>
<dbReference type="EMBL" id="BMJS01000010">
    <property type="protein sequence ID" value="GGF96096.1"/>
    <property type="molecule type" value="Genomic_DNA"/>
</dbReference>
<comment type="similarity">
    <text evidence="1 4">Belongs to the complex I subunit 6 family.</text>
</comment>
<dbReference type="GO" id="GO:0048038">
    <property type="term" value="F:quinone binding"/>
    <property type="evidence" value="ECO:0007669"/>
    <property type="project" value="UniProtKB-UniRule"/>
</dbReference>
<feature type="region of interest" description="Disordered" evidence="5">
    <location>
        <begin position="192"/>
        <end position="219"/>
    </location>
</feature>
<dbReference type="GO" id="GO:0008137">
    <property type="term" value="F:NADH dehydrogenase (ubiquinone) activity"/>
    <property type="evidence" value="ECO:0007669"/>
    <property type="project" value="UniProtKB-UniRule"/>
</dbReference>
<reference evidence="6" key="1">
    <citation type="journal article" date="2014" name="Int. J. Syst. Evol. Microbiol.">
        <title>Complete genome sequence of Corynebacterium casei LMG S-19264T (=DSM 44701T), isolated from a smear-ripened cheese.</title>
        <authorList>
            <consortium name="US DOE Joint Genome Institute (JGI-PGF)"/>
            <person name="Walter F."/>
            <person name="Albersmeier A."/>
            <person name="Kalinowski J."/>
            <person name="Ruckert C."/>
        </authorList>
    </citation>
    <scope>NUCLEOTIDE SEQUENCE</scope>
    <source>
        <strain evidence="6">CGMCC 1.15758</strain>
    </source>
</reference>
<dbReference type="Pfam" id="PF00499">
    <property type="entry name" value="Oxidored_q3"/>
    <property type="match status" value="1"/>
</dbReference>
<organism evidence="6 7">
    <name type="scientific">Cysteiniphilum litorale</name>
    <dbReference type="NCBI Taxonomy" id="2056700"/>
    <lineage>
        <taxon>Bacteria</taxon>
        <taxon>Pseudomonadati</taxon>
        <taxon>Pseudomonadota</taxon>
        <taxon>Gammaproteobacteria</taxon>
        <taxon>Thiotrichales</taxon>
        <taxon>Fastidiosibacteraceae</taxon>
        <taxon>Cysteiniphilum</taxon>
    </lineage>
</organism>
<evidence type="ECO:0000256" key="2">
    <source>
        <dbReference type="ARBA" id="ARBA00019907"/>
    </source>
</evidence>
<keyword evidence="4" id="KW-1133">Transmembrane helix</keyword>
<evidence type="ECO:0000256" key="4">
    <source>
        <dbReference type="RuleBase" id="RU004429"/>
    </source>
</evidence>
<keyword evidence="4" id="KW-0520">NAD</keyword>
<evidence type="ECO:0000313" key="6">
    <source>
        <dbReference type="EMBL" id="GGF96096.1"/>
    </source>
</evidence>
<comment type="subunit">
    <text evidence="3">Composed of 13 different subunits. Subunits NuoA, H, J, K, L, M, N constitute the membrane sector of the complex.</text>
</comment>
<evidence type="ECO:0000313" key="7">
    <source>
        <dbReference type="Proteomes" id="UP000636949"/>
    </source>
</evidence>
<evidence type="ECO:0000256" key="1">
    <source>
        <dbReference type="ARBA" id="ARBA00005698"/>
    </source>
</evidence>
<keyword evidence="4" id="KW-1003">Cell membrane</keyword>
<reference evidence="6" key="2">
    <citation type="submission" date="2020-09" db="EMBL/GenBank/DDBJ databases">
        <authorList>
            <person name="Sun Q."/>
            <person name="Zhou Y."/>
        </authorList>
    </citation>
    <scope>NUCLEOTIDE SEQUENCE</scope>
    <source>
        <strain evidence="6">CGMCC 1.15758</strain>
    </source>
</reference>
<evidence type="ECO:0000256" key="5">
    <source>
        <dbReference type="SAM" id="MobiDB-lite"/>
    </source>
</evidence>
<proteinExistence type="inferred from homology"/>
<dbReference type="AlphaFoldDB" id="A0A8J2Z407"/>